<organism evidence="5 6">
    <name type="scientific">Marchantia polymorpha subsp. ruderalis</name>
    <dbReference type="NCBI Taxonomy" id="1480154"/>
    <lineage>
        <taxon>Eukaryota</taxon>
        <taxon>Viridiplantae</taxon>
        <taxon>Streptophyta</taxon>
        <taxon>Embryophyta</taxon>
        <taxon>Marchantiophyta</taxon>
        <taxon>Marchantiopsida</taxon>
        <taxon>Marchantiidae</taxon>
        <taxon>Marchantiales</taxon>
        <taxon>Marchantiaceae</taxon>
        <taxon>Marchantia</taxon>
    </lineage>
</organism>
<dbReference type="PRINTS" id="PR02043">
    <property type="entry name" value="CANCERSCCP1"/>
</dbReference>
<keyword evidence="6" id="KW-1185">Reference proteome</keyword>
<evidence type="ECO:0000256" key="1">
    <source>
        <dbReference type="ARBA" id="ARBA00024332"/>
    </source>
</evidence>
<accession>A0A176W8G9</accession>
<dbReference type="EMBL" id="LVLJ01001566">
    <property type="protein sequence ID" value="OAE28943.1"/>
    <property type="molecule type" value="Genomic_DNA"/>
</dbReference>
<dbReference type="InterPro" id="IPR023247">
    <property type="entry name" value="IC97/Dnai7-like"/>
</dbReference>
<protein>
    <recommendedName>
        <fullName evidence="4">IC97/Casc1 N-terminal domain-containing protein</fullName>
    </recommendedName>
</protein>
<dbReference type="GO" id="GO:0008017">
    <property type="term" value="F:microtubule binding"/>
    <property type="evidence" value="ECO:0007669"/>
    <property type="project" value="TreeGrafter"/>
</dbReference>
<feature type="region of interest" description="Disordered" evidence="3">
    <location>
        <begin position="1"/>
        <end position="22"/>
    </location>
</feature>
<dbReference type="AlphaFoldDB" id="A0A176W8G9"/>
<comment type="similarity">
    <text evidence="1">Belongs to the DNAI7 family.</text>
</comment>
<feature type="coiled-coil region" evidence="2">
    <location>
        <begin position="55"/>
        <end position="90"/>
    </location>
</feature>
<feature type="domain" description="IC97/Casc1 N-terminal" evidence="4">
    <location>
        <begin position="152"/>
        <end position="280"/>
    </location>
</feature>
<sequence length="664" mass="75308">MGPKKKPQKGNQQGGPVKMTRKEKALAKKIERGKIKLQFTRHSASEMINDVNCIAERWREVARRMEQERLQKEVEAVAKAKEEARIAKETHDAWVKAEEDRLTAERKYFSAAAYNLLTILRSTLYFSLWTAYSHTCALRFTSEIFLSEDVIQWKRYLESSRLPHASNEAALNTFLDVMRETFDQELEPLMETLIDIFMVATGAEEICLTREQKGDAEGVAIYRSYMQRLYDLADWRLDQTTAYLLHRSHEYWRDKQQNIFCAKAQNWKLAFWINHPKNPRFRMLDLPEVDVAMNLPKQFALANVAIRLQHRMADPITKSKNSYMAIGGTFVIDVLGIPPPSKIVKNWTLDQVSSTLSSLIRIGYPIPVIGQATPAPGAVLPIGVVFFLPDYIIHLNANPEVGWWDEEEEIWQTDGVTDILYEADSRKVSIQTTKAKTLAVIHNRVRQFPYLSWNIRPISEQGAVMTLVTPLLTFTIEIGIGWCKLLAPVFSECTSFAAEEVPPKVMLKRFSKCGIHLLPSDDDAEHIKATVKDGELERFTCLDMAFAAPAFTIASSKWNISLDKDHCLVRLLEVPDPVAPPTLEKSKVVKTLNYTIKGSALAELSEKADSYSEVLLTEHHASLLLALKGNVLDESLQKVEKGNAAFTECVKDLAYALRLFSFGP</sequence>
<evidence type="ECO:0000313" key="5">
    <source>
        <dbReference type="EMBL" id="OAE28943.1"/>
    </source>
</evidence>
<reference evidence="5" key="1">
    <citation type="submission" date="2016-03" db="EMBL/GenBank/DDBJ databases">
        <title>Mechanisms controlling the formation of the plant cell surface in tip-growing cells are functionally conserved among land plants.</title>
        <authorList>
            <person name="Honkanen S."/>
            <person name="Jones V.A."/>
            <person name="Morieri G."/>
            <person name="Champion C."/>
            <person name="Hetherington A.J."/>
            <person name="Kelly S."/>
            <person name="Saint-Marcoux D."/>
            <person name="Proust H."/>
            <person name="Prescott H."/>
            <person name="Dolan L."/>
        </authorList>
    </citation>
    <scope>NUCLEOTIDE SEQUENCE [LARGE SCALE GENOMIC DNA]</scope>
    <source>
        <tissue evidence="5">Whole gametophyte</tissue>
    </source>
</reference>
<dbReference type="Proteomes" id="UP000077202">
    <property type="component" value="Unassembled WGS sequence"/>
</dbReference>
<dbReference type="GO" id="GO:0048487">
    <property type="term" value="F:beta-tubulin binding"/>
    <property type="evidence" value="ECO:0007669"/>
    <property type="project" value="TreeGrafter"/>
</dbReference>
<evidence type="ECO:0000256" key="2">
    <source>
        <dbReference type="SAM" id="Coils"/>
    </source>
</evidence>
<name>A0A176W8G9_MARPO</name>
<evidence type="ECO:0000256" key="3">
    <source>
        <dbReference type="SAM" id="MobiDB-lite"/>
    </source>
</evidence>
<dbReference type="PANTHER" id="PTHR20929:SF11">
    <property type="entry name" value="DYNEIN AXONEMAL INTERMEDIATE CHAIN 7"/>
    <property type="match status" value="1"/>
</dbReference>
<keyword evidence="2" id="KW-0175">Coiled coil</keyword>
<comment type="caution">
    <text evidence="5">The sequence shown here is derived from an EMBL/GenBank/DDBJ whole genome shotgun (WGS) entry which is preliminary data.</text>
</comment>
<gene>
    <name evidence="5" type="ORF">AXG93_2960s1200</name>
</gene>
<evidence type="ECO:0000313" key="6">
    <source>
        <dbReference type="Proteomes" id="UP000077202"/>
    </source>
</evidence>
<dbReference type="Pfam" id="PF15927">
    <property type="entry name" value="Casc1_N"/>
    <property type="match status" value="1"/>
</dbReference>
<dbReference type="GO" id="GO:0005930">
    <property type="term" value="C:axoneme"/>
    <property type="evidence" value="ECO:0007669"/>
    <property type="project" value="TreeGrafter"/>
</dbReference>
<dbReference type="InterPro" id="IPR031826">
    <property type="entry name" value="IC97/Casc1_N"/>
</dbReference>
<evidence type="ECO:0000259" key="4">
    <source>
        <dbReference type="Pfam" id="PF15927"/>
    </source>
</evidence>
<proteinExistence type="inferred from homology"/>
<dbReference type="PANTHER" id="PTHR20929">
    <property type="entry name" value="LUNG ADENOMA SUSCEPTIBILITY 1-RELATED"/>
    <property type="match status" value="1"/>
</dbReference>